<comment type="caution">
    <text evidence="2">The sequence shown here is derived from an EMBL/GenBank/DDBJ whole genome shotgun (WGS) entry which is preliminary data.</text>
</comment>
<dbReference type="InterPro" id="IPR001387">
    <property type="entry name" value="Cro/C1-type_HTH"/>
</dbReference>
<dbReference type="InterPro" id="IPR010982">
    <property type="entry name" value="Lambda_DNA-bd_dom_sf"/>
</dbReference>
<feature type="domain" description="HTH cro/C1-type" evidence="1">
    <location>
        <begin position="5"/>
        <end position="63"/>
    </location>
</feature>
<dbReference type="Gene3D" id="1.10.260.40">
    <property type="entry name" value="lambda repressor-like DNA-binding domains"/>
    <property type="match status" value="1"/>
</dbReference>
<dbReference type="Pfam" id="PF13443">
    <property type="entry name" value="HTH_26"/>
    <property type="match status" value="1"/>
</dbReference>
<keyword evidence="3" id="KW-1185">Reference proteome</keyword>
<evidence type="ECO:0000313" key="2">
    <source>
        <dbReference type="EMBL" id="GAE36455.1"/>
    </source>
</evidence>
<evidence type="ECO:0000259" key="1">
    <source>
        <dbReference type="SMART" id="SM00530"/>
    </source>
</evidence>
<dbReference type="Proteomes" id="UP000018896">
    <property type="component" value="Unassembled WGS sequence"/>
</dbReference>
<reference evidence="2 3" key="1">
    <citation type="journal article" date="2014" name="Genome Announc.">
        <title>Draft Genome Sequences of Three Alkaliphilic Bacillus Strains, Bacillus wakoensis JCM 9140T, Bacillus akibai JCM 9157T, and Bacillus hemicellulosilyticus JCM 9152T.</title>
        <authorList>
            <person name="Yuki M."/>
            <person name="Oshima K."/>
            <person name="Suda W."/>
            <person name="Oshida Y."/>
            <person name="Kitamura K."/>
            <person name="Iida T."/>
            <person name="Hattori M."/>
            <person name="Ohkuma M."/>
        </authorList>
    </citation>
    <scope>NUCLEOTIDE SEQUENCE [LARGE SCALE GENOMIC DNA]</scope>
    <source>
        <strain evidence="2 3">JCM 9157</strain>
    </source>
</reference>
<protein>
    <recommendedName>
        <fullName evidence="1">HTH cro/C1-type domain-containing protein</fullName>
    </recommendedName>
</protein>
<dbReference type="SMART" id="SM00530">
    <property type="entry name" value="HTH_XRE"/>
    <property type="match status" value="1"/>
</dbReference>
<dbReference type="GO" id="GO:0003677">
    <property type="term" value="F:DNA binding"/>
    <property type="evidence" value="ECO:0007669"/>
    <property type="project" value="InterPro"/>
</dbReference>
<evidence type="ECO:0000313" key="3">
    <source>
        <dbReference type="Proteomes" id="UP000018896"/>
    </source>
</evidence>
<sequence>MLTNNLQLIMAQKKIKTVTHLSEITGISRGILSKLWHEEQMETLKLETLIRICDSLDIKLSELVEYEPVEQANGDS</sequence>
<name>W4QWG1_HALA3</name>
<dbReference type="EMBL" id="BAUV01000035">
    <property type="protein sequence ID" value="GAE36455.1"/>
    <property type="molecule type" value="Genomic_DNA"/>
</dbReference>
<dbReference type="RefSeq" id="WP_035666462.1">
    <property type="nucleotide sequence ID" value="NZ_BAUV01000035.1"/>
</dbReference>
<proteinExistence type="predicted"/>
<dbReference type="SUPFAM" id="SSF47413">
    <property type="entry name" value="lambda repressor-like DNA-binding domains"/>
    <property type="match status" value="1"/>
</dbReference>
<dbReference type="OrthoDB" id="9804186at2"/>
<organism evidence="2 3">
    <name type="scientific">Halalkalibacter akibai (strain ATCC 43226 / DSM 21942 / CIP 109018 / JCM 9157 / 1139)</name>
    <name type="common">Bacillus akibai</name>
    <dbReference type="NCBI Taxonomy" id="1236973"/>
    <lineage>
        <taxon>Bacteria</taxon>
        <taxon>Bacillati</taxon>
        <taxon>Bacillota</taxon>
        <taxon>Bacilli</taxon>
        <taxon>Bacillales</taxon>
        <taxon>Bacillaceae</taxon>
        <taxon>Halalkalibacter</taxon>
    </lineage>
</organism>
<dbReference type="eggNOG" id="COG3655">
    <property type="taxonomic scope" value="Bacteria"/>
</dbReference>
<gene>
    <name evidence="2" type="ORF">JCM9157_3643</name>
</gene>
<accession>W4QWG1</accession>
<dbReference type="AlphaFoldDB" id="W4QWG1"/>